<comment type="caution">
    <text evidence="5">The sequence shown here is derived from an EMBL/GenBank/DDBJ whole genome shotgun (WGS) entry which is preliminary data.</text>
</comment>
<dbReference type="Gene3D" id="1.20.900.10">
    <property type="entry name" value="Dbl homology (DH) domain"/>
    <property type="match status" value="1"/>
</dbReference>
<protein>
    <recommendedName>
        <fullName evidence="4">DH domain-containing protein</fullName>
    </recommendedName>
</protein>
<sequence length="71" mass="8557">IQRVTRYPLLIEKVLKHTLANHPDYQSLKQALECARQLNERINKQISDQENSLRLDWLHLHLSFDIMYNEN</sequence>
<comment type="subcellular location">
    <subcellularLocation>
        <location evidence="1">Cytoplasm</location>
    </subcellularLocation>
</comment>
<dbReference type="AlphaFoldDB" id="A0A822CWH3"/>
<organism evidence="5 6">
    <name type="scientific">Rotaria socialis</name>
    <dbReference type="NCBI Taxonomy" id="392032"/>
    <lineage>
        <taxon>Eukaryota</taxon>
        <taxon>Metazoa</taxon>
        <taxon>Spiralia</taxon>
        <taxon>Gnathifera</taxon>
        <taxon>Rotifera</taxon>
        <taxon>Eurotatoria</taxon>
        <taxon>Bdelloidea</taxon>
        <taxon>Philodinida</taxon>
        <taxon>Philodinidae</taxon>
        <taxon>Rotaria</taxon>
    </lineage>
</organism>
<feature type="coiled-coil region" evidence="3">
    <location>
        <begin position="25"/>
        <end position="52"/>
    </location>
</feature>
<dbReference type="PROSITE" id="PS50010">
    <property type="entry name" value="DH_2"/>
    <property type="match status" value="1"/>
</dbReference>
<gene>
    <name evidence="5" type="ORF">QYT958_LOCUS42333</name>
</gene>
<feature type="domain" description="DH" evidence="4">
    <location>
        <begin position="1"/>
        <end position="45"/>
    </location>
</feature>
<evidence type="ECO:0000313" key="6">
    <source>
        <dbReference type="Proteomes" id="UP000663848"/>
    </source>
</evidence>
<dbReference type="PANTHER" id="PTHR46006:SF6">
    <property type="entry name" value="INTERSECTIN-2 ISOFORM X1"/>
    <property type="match status" value="1"/>
</dbReference>
<dbReference type="SUPFAM" id="SSF48065">
    <property type="entry name" value="DBL homology domain (DH-domain)"/>
    <property type="match status" value="1"/>
</dbReference>
<evidence type="ECO:0000256" key="3">
    <source>
        <dbReference type="SAM" id="Coils"/>
    </source>
</evidence>
<dbReference type="GO" id="GO:0005085">
    <property type="term" value="F:guanyl-nucleotide exchange factor activity"/>
    <property type="evidence" value="ECO:0007669"/>
    <property type="project" value="InterPro"/>
</dbReference>
<keyword evidence="3" id="KW-0175">Coiled coil</keyword>
<dbReference type="EMBL" id="CAJOBR010052955">
    <property type="protein sequence ID" value="CAF5055309.1"/>
    <property type="molecule type" value="Genomic_DNA"/>
</dbReference>
<feature type="non-terminal residue" evidence="5">
    <location>
        <position position="1"/>
    </location>
</feature>
<dbReference type="PANTHER" id="PTHR46006">
    <property type="entry name" value="RHO GUANINE NUCLEOTIDE EXCHANGE FACTOR AT 64C, ISOFORM A"/>
    <property type="match status" value="1"/>
</dbReference>
<evidence type="ECO:0000256" key="1">
    <source>
        <dbReference type="ARBA" id="ARBA00004496"/>
    </source>
</evidence>
<dbReference type="InterPro" id="IPR035899">
    <property type="entry name" value="DBL_dom_sf"/>
</dbReference>
<accession>A0A822CWH3</accession>
<keyword evidence="2" id="KW-0963">Cytoplasm</keyword>
<reference evidence="5" key="1">
    <citation type="submission" date="2021-02" db="EMBL/GenBank/DDBJ databases">
        <authorList>
            <person name="Nowell W R."/>
        </authorList>
    </citation>
    <scope>NUCLEOTIDE SEQUENCE</scope>
</reference>
<dbReference type="Proteomes" id="UP000663848">
    <property type="component" value="Unassembled WGS sequence"/>
</dbReference>
<dbReference type="InterPro" id="IPR000219">
    <property type="entry name" value="DH_dom"/>
</dbReference>
<dbReference type="GO" id="GO:0005737">
    <property type="term" value="C:cytoplasm"/>
    <property type="evidence" value="ECO:0007669"/>
    <property type="project" value="UniProtKB-SubCell"/>
</dbReference>
<evidence type="ECO:0000259" key="4">
    <source>
        <dbReference type="PROSITE" id="PS50010"/>
    </source>
</evidence>
<evidence type="ECO:0000256" key="2">
    <source>
        <dbReference type="ARBA" id="ARBA00022490"/>
    </source>
</evidence>
<dbReference type="InterPro" id="IPR051480">
    <property type="entry name" value="Endocytic_GEF_Adapter"/>
</dbReference>
<dbReference type="GO" id="GO:0035025">
    <property type="term" value="P:positive regulation of Rho protein signal transduction"/>
    <property type="evidence" value="ECO:0007669"/>
    <property type="project" value="TreeGrafter"/>
</dbReference>
<evidence type="ECO:0000313" key="5">
    <source>
        <dbReference type="EMBL" id="CAF5055309.1"/>
    </source>
</evidence>
<dbReference type="Pfam" id="PF00621">
    <property type="entry name" value="RhoGEF"/>
    <property type="match status" value="1"/>
</dbReference>
<name>A0A822CWH3_9BILA</name>
<proteinExistence type="predicted"/>